<evidence type="ECO:0000259" key="3">
    <source>
        <dbReference type="Pfam" id="PF21188"/>
    </source>
</evidence>
<proteinExistence type="predicted"/>
<feature type="domain" description="Brr2 N-terminal helicase PWI" evidence="2">
    <location>
        <begin position="312"/>
        <end position="400"/>
    </location>
</feature>
<feature type="domain" description="Pre-mRNA-splicing helicase BRR2-like plug" evidence="3">
    <location>
        <begin position="121"/>
        <end position="185"/>
    </location>
</feature>
<feature type="region of interest" description="Disordered" evidence="1">
    <location>
        <begin position="193"/>
        <end position="292"/>
    </location>
</feature>
<feature type="compositionally biased region" description="Basic and acidic residues" evidence="1">
    <location>
        <begin position="27"/>
        <end position="36"/>
    </location>
</feature>
<dbReference type="Pfam" id="PF21188">
    <property type="entry name" value="BRR2_plug"/>
    <property type="match status" value="1"/>
</dbReference>
<evidence type="ECO:0000313" key="4">
    <source>
        <dbReference type="EMBL" id="RKP36137.1"/>
    </source>
</evidence>
<keyword evidence="5" id="KW-1185">Reference proteome</keyword>
<feature type="compositionally biased region" description="Acidic residues" evidence="1">
    <location>
        <begin position="227"/>
        <end position="257"/>
    </location>
</feature>
<feature type="non-terminal residue" evidence="4">
    <location>
        <position position="404"/>
    </location>
</feature>
<dbReference type="InterPro" id="IPR041094">
    <property type="entry name" value="Brr2_helicase_PWI"/>
</dbReference>
<gene>
    <name evidence="4" type="ORF">BJ085DRAFT_33418</name>
</gene>
<dbReference type="Proteomes" id="UP000268162">
    <property type="component" value="Unassembled WGS sequence"/>
</dbReference>
<dbReference type="InterPro" id="IPR048863">
    <property type="entry name" value="BRR2_plug"/>
</dbReference>
<feature type="region of interest" description="Disordered" evidence="1">
    <location>
        <begin position="298"/>
        <end position="317"/>
    </location>
</feature>
<evidence type="ECO:0000259" key="2">
    <source>
        <dbReference type="Pfam" id="PF18149"/>
    </source>
</evidence>
<name>A0A4P9ZRU7_9FUNG</name>
<evidence type="ECO:0000256" key="1">
    <source>
        <dbReference type="SAM" id="MobiDB-lite"/>
    </source>
</evidence>
<protein>
    <submittedName>
        <fullName evidence="4">Uncharacterized protein</fullName>
    </submittedName>
</protein>
<dbReference type="AlphaFoldDB" id="A0A4P9ZRU7"/>
<sequence length="404" mass="44916">MADEYAKNSQYQYAANSNLVLQADRSGLARRDKEATGEPETLWGRIDLKDMGSKAAREAAPVPKTKPAKTKSKSKSSQGTAAPSGSKANRTRADHHATVLSVARDMEGLTYRPQTQDTLRVLEMILAFVHPYLGDQPQDTIRSAADAALEILKDEHLRDPERKKQIEGILDAKLTLDSFTQLVQLGKRITDYDESTASAAADKDRSGASAGTGAPGEELGVSVVFDQDNEGEEEDEEDEDEEDEDMGANASEEENGEDAPVRVDNLDRDFEKGSHRQNREDGSSPDDMSDAEEPEHITVGLRGRRSGPRGSESNLSPRDIDAFWLQRQIASHYPDPHETQEKTTQCFELLSNENLSARECENQLMELFDYDHFDLVKTLTQHRELIYWCTQLAKTVGQSDANRS</sequence>
<dbReference type="STRING" id="215637.A0A4P9ZRU7"/>
<feature type="compositionally biased region" description="Basic and acidic residues" evidence="1">
    <location>
        <begin position="46"/>
        <end position="57"/>
    </location>
</feature>
<feature type="compositionally biased region" description="Acidic residues" evidence="1">
    <location>
        <begin position="283"/>
        <end position="292"/>
    </location>
</feature>
<accession>A0A4P9ZRU7</accession>
<evidence type="ECO:0000313" key="5">
    <source>
        <dbReference type="Proteomes" id="UP000268162"/>
    </source>
</evidence>
<reference evidence="5" key="1">
    <citation type="journal article" date="2018" name="Nat. Microbiol.">
        <title>Leveraging single-cell genomics to expand the fungal tree of life.</title>
        <authorList>
            <person name="Ahrendt S.R."/>
            <person name="Quandt C.A."/>
            <person name="Ciobanu D."/>
            <person name="Clum A."/>
            <person name="Salamov A."/>
            <person name="Andreopoulos B."/>
            <person name="Cheng J.F."/>
            <person name="Woyke T."/>
            <person name="Pelin A."/>
            <person name="Henrissat B."/>
            <person name="Reynolds N.K."/>
            <person name="Benny G.L."/>
            <person name="Smith M.E."/>
            <person name="James T.Y."/>
            <person name="Grigoriev I.V."/>
        </authorList>
    </citation>
    <scope>NUCLEOTIDE SEQUENCE [LARGE SCALE GENOMIC DNA]</scope>
    <source>
        <strain evidence="5">RSA 468</strain>
    </source>
</reference>
<feature type="compositionally biased region" description="Basic and acidic residues" evidence="1">
    <location>
        <begin position="259"/>
        <end position="282"/>
    </location>
</feature>
<organism evidence="4 5">
    <name type="scientific">Dimargaris cristalligena</name>
    <dbReference type="NCBI Taxonomy" id="215637"/>
    <lineage>
        <taxon>Eukaryota</taxon>
        <taxon>Fungi</taxon>
        <taxon>Fungi incertae sedis</taxon>
        <taxon>Zoopagomycota</taxon>
        <taxon>Kickxellomycotina</taxon>
        <taxon>Dimargaritomycetes</taxon>
        <taxon>Dimargaritales</taxon>
        <taxon>Dimargaritaceae</taxon>
        <taxon>Dimargaris</taxon>
    </lineage>
</organism>
<dbReference type="EMBL" id="ML002712">
    <property type="protein sequence ID" value="RKP36137.1"/>
    <property type="molecule type" value="Genomic_DNA"/>
</dbReference>
<feature type="region of interest" description="Disordered" evidence="1">
    <location>
        <begin position="27"/>
        <end position="94"/>
    </location>
</feature>
<dbReference type="Pfam" id="PF18149">
    <property type="entry name" value="Helicase_PWI"/>
    <property type="match status" value="1"/>
</dbReference>